<evidence type="ECO:0000313" key="2">
    <source>
        <dbReference type="Proteomes" id="UP000028501"/>
    </source>
</evidence>
<organism evidence="1 2">
    <name type="scientific">Archaeoglobus fulgidus DSM 8774</name>
    <dbReference type="NCBI Taxonomy" id="1344584"/>
    <lineage>
        <taxon>Archaea</taxon>
        <taxon>Methanobacteriati</taxon>
        <taxon>Methanobacteriota</taxon>
        <taxon>Archaeoglobi</taxon>
        <taxon>Archaeoglobales</taxon>
        <taxon>Archaeoglobaceae</taxon>
        <taxon>Archaeoglobus</taxon>
    </lineage>
</organism>
<accession>A0A075WGJ1</accession>
<sequence>MDLLGFIVDLVAKILQALGVEINYETFTTLMNLLNGLYEALPNWLKPIAQAILRPLLDALMSALG</sequence>
<protein>
    <submittedName>
        <fullName evidence="1">Uncharacterized protein</fullName>
    </submittedName>
</protein>
<dbReference type="KEGG" id="afg:AFULGI_00023890"/>
<dbReference type="AlphaFoldDB" id="A0A075WGJ1"/>
<proteinExistence type="predicted"/>
<evidence type="ECO:0000313" key="1">
    <source>
        <dbReference type="EMBL" id="AIG99106.1"/>
    </source>
</evidence>
<dbReference type="EMBL" id="CP006577">
    <property type="protein sequence ID" value="AIG99106.1"/>
    <property type="molecule type" value="Genomic_DNA"/>
</dbReference>
<gene>
    <name evidence="1" type="ORF">AFULGI_00023890</name>
</gene>
<dbReference type="HOGENOM" id="CLU_2839173_0_0_2"/>
<reference evidence="1 2" key="1">
    <citation type="submission" date="2013-07" db="EMBL/GenBank/DDBJ databases">
        <title>Genome of Archaeoglobus fulgidus.</title>
        <authorList>
            <person name="Fiebig A."/>
            <person name="Birkeland N.-K."/>
        </authorList>
    </citation>
    <scope>NUCLEOTIDE SEQUENCE [LARGE SCALE GENOMIC DNA]</scope>
    <source>
        <strain evidence="1 2">DSM 8774</strain>
    </source>
</reference>
<dbReference type="Proteomes" id="UP000028501">
    <property type="component" value="Chromosome"/>
</dbReference>
<name>A0A075WGJ1_ARCFL</name>